<dbReference type="InterPro" id="IPR036420">
    <property type="entry name" value="BRCT_dom_sf"/>
</dbReference>
<reference evidence="3" key="1">
    <citation type="journal article" date="2020" name="Fungal Divers.">
        <title>Resolving the Mortierellaceae phylogeny through synthesis of multi-gene phylogenetics and phylogenomics.</title>
        <authorList>
            <person name="Vandepol N."/>
            <person name="Liber J."/>
            <person name="Desiro A."/>
            <person name="Na H."/>
            <person name="Kennedy M."/>
            <person name="Barry K."/>
            <person name="Grigoriev I.V."/>
            <person name="Miller A.N."/>
            <person name="O'Donnell K."/>
            <person name="Stajich J.E."/>
            <person name="Bonito G."/>
        </authorList>
    </citation>
    <scope>NUCLEOTIDE SEQUENCE</scope>
    <source>
        <strain evidence="3">NVP1</strain>
    </source>
</reference>
<feature type="compositionally biased region" description="Basic and acidic residues" evidence="1">
    <location>
        <begin position="712"/>
        <end position="723"/>
    </location>
</feature>
<dbReference type="InterPro" id="IPR032429">
    <property type="entry name" value="Nibrin_BRCT2"/>
</dbReference>
<dbReference type="Gene3D" id="3.40.50.10190">
    <property type="entry name" value="BRCT domain"/>
    <property type="match status" value="1"/>
</dbReference>
<evidence type="ECO:0000259" key="2">
    <source>
        <dbReference type="Pfam" id="PF16508"/>
    </source>
</evidence>
<gene>
    <name evidence="3" type="ORF">BG006_003117</name>
</gene>
<feature type="domain" description="Nibrin second BRCT" evidence="2">
    <location>
        <begin position="192"/>
        <end position="296"/>
    </location>
</feature>
<dbReference type="EMBL" id="JAAAUY010000180">
    <property type="protein sequence ID" value="KAF9333835.1"/>
    <property type="molecule type" value="Genomic_DNA"/>
</dbReference>
<keyword evidence="4" id="KW-1185">Reference proteome</keyword>
<feature type="region of interest" description="Disordered" evidence="1">
    <location>
        <begin position="695"/>
        <end position="731"/>
    </location>
</feature>
<dbReference type="GO" id="GO:0000724">
    <property type="term" value="P:double-strand break repair via homologous recombination"/>
    <property type="evidence" value="ECO:0007669"/>
    <property type="project" value="TreeGrafter"/>
</dbReference>
<dbReference type="CDD" id="cd17741">
    <property type="entry name" value="BRCT_nibrin"/>
    <property type="match status" value="1"/>
</dbReference>
<dbReference type="PANTHER" id="PTHR12162">
    <property type="entry name" value="NIBRIN-RELATED"/>
    <property type="match status" value="1"/>
</dbReference>
<dbReference type="InterPro" id="IPR043014">
    <property type="entry name" value="Nibrin_BRCT2_sf"/>
</dbReference>
<dbReference type="InterPro" id="IPR040227">
    <property type="entry name" value="Nibrin-rel"/>
</dbReference>
<protein>
    <recommendedName>
        <fullName evidence="2">Nibrin second BRCT domain-containing protein</fullName>
    </recommendedName>
</protein>
<dbReference type="Gene3D" id="3.40.50.10980">
    <property type="entry name" value="Nibrin, BRCT2 domain"/>
    <property type="match status" value="1"/>
</dbReference>
<accession>A0A9P5VNE2</accession>
<proteinExistence type="predicted"/>
<dbReference type="AlphaFoldDB" id="A0A9P5VNE2"/>
<comment type="caution">
    <text evidence="3">The sequence shown here is derived from an EMBL/GenBank/DDBJ whole genome shotgun (WGS) entry which is preliminary data.</text>
</comment>
<dbReference type="GO" id="GO:0030870">
    <property type="term" value="C:Mre11 complex"/>
    <property type="evidence" value="ECO:0007669"/>
    <property type="project" value="InterPro"/>
</dbReference>
<name>A0A9P5VNE2_9FUNG</name>
<evidence type="ECO:0000313" key="3">
    <source>
        <dbReference type="EMBL" id="KAF9333835.1"/>
    </source>
</evidence>
<feature type="region of interest" description="Disordered" evidence="1">
    <location>
        <begin position="357"/>
        <end position="397"/>
    </location>
</feature>
<dbReference type="GO" id="GO:0007095">
    <property type="term" value="P:mitotic G2 DNA damage checkpoint signaling"/>
    <property type="evidence" value="ECO:0007669"/>
    <property type="project" value="InterPro"/>
</dbReference>
<dbReference type="Proteomes" id="UP000696485">
    <property type="component" value="Unassembled WGS sequence"/>
</dbReference>
<sequence>MDTVTTRGQHTKVTVRDLNSKFGVKINGKQIEQAKDIEVVIEDSQTWVYHDKPHLAGRGYGGYADFIIGENTTFRLERVDISVCSSGMLQQEKLRLIESAVELDINIELKAWIPGTSTHLVIGNNKLTEKTFQALVQGAYLVNSSWLEALEKSLKESWEFKGTVFNPALETEFPIPPPQALQEACIDWQPNPARISLFEHHRFISLAEPKIKNLGQVVEGAGGRWSMEDPNSAMKVISECLSSTVMPVFLASPDADGREQLPNVDSVLKKMSYRWVQEDEVGRAVLLVATDMFCNPKYMGELPSYETLSLMLGSMNQSQSLYVGSLIVPSIVDSSTLEMHHTTQRAKAPHVIVDDDDSMGLSQFMPRSKKNTRTGPSTFAAAAETAPSSPKVENVCRPAKKKTKVDRMAAFFDLDDEDDDSMVISPPPKPVSVPTSTTVAPARSASNIDVPVAVAWPEPIDLISDHEDEVPKRETKESMETIPFKAPESTEQINLVSDHEDDTASQLLKEAVSTKKKKTAYESVREDMIALNLDRKVGRQKENLDEVERGKRLEAQREEARNKSLTTGLMQSERSDTLLAKHKRRKLIESPESSQGGNSVVEPCEIKPEASASLHILDDIKREDWPERWKVLPNFKTRPVITPALQEKWKNVPNYKTFRKSVLPGIQKAPGQPKPLVLDGEIVIKQEETMKKIETYIKREERPSSTSKARPKLSEKQMAKNDIKAMLSGGD</sequence>
<organism evidence="3 4">
    <name type="scientific">Podila minutissima</name>
    <dbReference type="NCBI Taxonomy" id="64525"/>
    <lineage>
        <taxon>Eukaryota</taxon>
        <taxon>Fungi</taxon>
        <taxon>Fungi incertae sedis</taxon>
        <taxon>Mucoromycota</taxon>
        <taxon>Mortierellomycotina</taxon>
        <taxon>Mortierellomycetes</taxon>
        <taxon>Mortierellales</taxon>
        <taxon>Mortierellaceae</taxon>
        <taxon>Podila</taxon>
    </lineage>
</organism>
<dbReference type="GO" id="GO:0003684">
    <property type="term" value="F:damaged DNA binding"/>
    <property type="evidence" value="ECO:0007669"/>
    <property type="project" value="TreeGrafter"/>
</dbReference>
<evidence type="ECO:0000256" key="1">
    <source>
        <dbReference type="SAM" id="MobiDB-lite"/>
    </source>
</evidence>
<dbReference type="PANTHER" id="PTHR12162:SF0">
    <property type="entry name" value="NIBRIN"/>
    <property type="match status" value="1"/>
</dbReference>
<dbReference type="Pfam" id="PF16508">
    <property type="entry name" value="NIBRIN_BRCT_II"/>
    <property type="match status" value="1"/>
</dbReference>
<evidence type="ECO:0000313" key="4">
    <source>
        <dbReference type="Proteomes" id="UP000696485"/>
    </source>
</evidence>